<name>A0A1Y2BHZ5_9TREE</name>
<dbReference type="EMBL" id="MCFC01000003">
    <property type="protein sequence ID" value="ORY34200.1"/>
    <property type="molecule type" value="Genomic_DNA"/>
</dbReference>
<feature type="compositionally biased region" description="Low complexity" evidence="1">
    <location>
        <begin position="288"/>
        <end position="308"/>
    </location>
</feature>
<feature type="compositionally biased region" description="Basic and acidic residues" evidence="1">
    <location>
        <begin position="253"/>
        <end position="265"/>
    </location>
</feature>
<dbReference type="AlphaFoldDB" id="A0A1Y2BHZ5"/>
<reference evidence="2 3" key="1">
    <citation type="submission" date="2016-07" db="EMBL/GenBank/DDBJ databases">
        <title>Pervasive Adenine N6-methylation of Active Genes in Fungi.</title>
        <authorList>
            <consortium name="DOE Joint Genome Institute"/>
            <person name="Mondo S.J."/>
            <person name="Dannebaum R.O."/>
            <person name="Kuo R.C."/>
            <person name="Labutti K."/>
            <person name="Haridas S."/>
            <person name="Kuo A."/>
            <person name="Salamov A."/>
            <person name="Ahrendt S.R."/>
            <person name="Lipzen A."/>
            <person name="Sullivan W."/>
            <person name="Andreopoulos W.B."/>
            <person name="Clum A."/>
            <person name="Lindquist E."/>
            <person name="Daum C."/>
            <person name="Ramamoorthy G.K."/>
            <person name="Gryganskyi A."/>
            <person name="Culley D."/>
            <person name="Magnuson J.K."/>
            <person name="James T.Y."/>
            <person name="O'Malley M.A."/>
            <person name="Stajich J.E."/>
            <person name="Spatafora J.W."/>
            <person name="Visel A."/>
            <person name="Grigoriev I.V."/>
        </authorList>
    </citation>
    <scope>NUCLEOTIDE SEQUENCE [LARGE SCALE GENOMIC DNA]</scope>
    <source>
        <strain evidence="2 3">68-887.2</strain>
    </source>
</reference>
<evidence type="ECO:0000313" key="2">
    <source>
        <dbReference type="EMBL" id="ORY34200.1"/>
    </source>
</evidence>
<feature type="region of interest" description="Disordered" evidence="1">
    <location>
        <begin position="249"/>
        <end position="342"/>
    </location>
</feature>
<evidence type="ECO:0000256" key="1">
    <source>
        <dbReference type="SAM" id="MobiDB-lite"/>
    </source>
</evidence>
<dbReference type="InParanoid" id="A0A1Y2BHZ5"/>
<dbReference type="Proteomes" id="UP000193986">
    <property type="component" value="Unassembled WGS sequence"/>
</dbReference>
<evidence type="ECO:0000313" key="3">
    <source>
        <dbReference type="Proteomes" id="UP000193986"/>
    </source>
</evidence>
<protein>
    <submittedName>
        <fullName evidence="2">Uncharacterized protein</fullName>
    </submittedName>
</protein>
<proteinExistence type="predicted"/>
<feature type="compositionally biased region" description="Basic and acidic residues" evidence="1">
    <location>
        <begin position="442"/>
        <end position="457"/>
    </location>
</feature>
<organism evidence="2 3">
    <name type="scientific">Naematelia encephala</name>
    <dbReference type="NCBI Taxonomy" id="71784"/>
    <lineage>
        <taxon>Eukaryota</taxon>
        <taxon>Fungi</taxon>
        <taxon>Dikarya</taxon>
        <taxon>Basidiomycota</taxon>
        <taxon>Agaricomycotina</taxon>
        <taxon>Tremellomycetes</taxon>
        <taxon>Tremellales</taxon>
        <taxon>Naemateliaceae</taxon>
        <taxon>Naematelia</taxon>
    </lineage>
</organism>
<sequence>MPLQSRRPNLPALSLAIAKRTASDSLHTPNPFTQVPFVDVSLAPLVMTPDTPSFPSIDERAQNAGDDAWTEDEEGILQSYLSAPPRTYPPGSLPPASVLDKMTSELIARPGWQHAWTQTRARLFLIARQETMGHAQHPAGGITRPKLAVLGGRGMSRQMHSMDSLYGDDDEEAGGFGEALRLSGDLQTTAASTPDSILTSGSGLSSPLSFTFNFHPQLPSIGKAKPAFPFPGLPRPTSLLQRGRSFTSADVPAELRGHSRTDSHDSTGSVSTLGEQDGGSQMMRRSATSPVSGFTSSPPSSCSGSTASSDEEGGSTEPGRGVEEEGEEEEDPFTPVNPTFPSSILGLGLNTRSTPSITLTLESPPESASAALARLSLVPGPGPIPQPQVPRRNQLPALGRSLSDTLTMSSARPLLFGDAREPKRQRALKVLVPRGVLGGGEGELRSPFEHKPVPSIS</sequence>
<dbReference type="OrthoDB" id="2590504at2759"/>
<keyword evidence="3" id="KW-1185">Reference proteome</keyword>
<feature type="region of interest" description="Disordered" evidence="1">
    <location>
        <begin position="436"/>
        <end position="457"/>
    </location>
</feature>
<gene>
    <name evidence="2" type="ORF">BCR39DRAFT_596906</name>
</gene>
<accession>A0A1Y2BHZ5</accession>
<comment type="caution">
    <text evidence="2">The sequence shown here is derived from an EMBL/GenBank/DDBJ whole genome shotgun (WGS) entry which is preliminary data.</text>
</comment>